<dbReference type="Proteomes" id="UP000178104">
    <property type="component" value="Unassembled WGS sequence"/>
</dbReference>
<comment type="caution">
    <text evidence="6">The sequence shown here is derived from an EMBL/GenBank/DDBJ whole genome shotgun (WGS) entry which is preliminary data.</text>
</comment>
<keyword evidence="4" id="KW-0378">Hydrolase</keyword>
<dbReference type="SUPFAM" id="SSF54211">
    <property type="entry name" value="Ribosomal protein S5 domain 2-like"/>
    <property type="match status" value="1"/>
</dbReference>
<gene>
    <name evidence="6" type="ORF">A2917_03055</name>
</gene>
<protein>
    <submittedName>
        <fullName evidence="6">Uncharacterized protein</fullName>
    </submittedName>
</protein>
<evidence type="ECO:0000256" key="1">
    <source>
        <dbReference type="ARBA" id="ARBA00022694"/>
    </source>
</evidence>
<accession>A0A1F6XND6</accession>
<evidence type="ECO:0000256" key="2">
    <source>
        <dbReference type="ARBA" id="ARBA00022722"/>
    </source>
</evidence>
<dbReference type="Gene3D" id="3.30.230.10">
    <property type="match status" value="1"/>
</dbReference>
<keyword evidence="2" id="KW-0540">Nuclease</keyword>
<dbReference type="GO" id="GO:0000049">
    <property type="term" value="F:tRNA binding"/>
    <property type="evidence" value="ECO:0007669"/>
    <property type="project" value="InterPro"/>
</dbReference>
<name>A0A1F6XND6_9BACT</name>
<dbReference type="STRING" id="1801780.A2917_03055"/>
<evidence type="ECO:0000313" key="6">
    <source>
        <dbReference type="EMBL" id="OGI95508.1"/>
    </source>
</evidence>
<proteinExistence type="predicted"/>
<sequence>MLPKKNRVSTNEVDKIFKEGKFLNSPNLTFKYIRNQRNQDKEIKISFIAPKSVAKLAVTRNLLRRRGYSALGEYLREYISEFPSGLRGLRGVFVFKKYQDDITTINNEIKNILDKIN</sequence>
<dbReference type="GO" id="GO:0008033">
    <property type="term" value="P:tRNA processing"/>
    <property type="evidence" value="ECO:0007669"/>
    <property type="project" value="UniProtKB-KW"/>
</dbReference>
<keyword evidence="5" id="KW-0694">RNA-binding</keyword>
<keyword evidence="1" id="KW-0819">tRNA processing</keyword>
<dbReference type="Pfam" id="PF00825">
    <property type="entry name" value="Ribonuclease_P"/>
    <property type="match status" value="1"/>
</dbReference>
<organism evidence="6 7">
    <name type="scientific">Candidatus Nomurabacteria bacterium RIFCSPLOWO2_01_FULL_42_17</name>
    <dbReference type="NCBI Taxonomy" id="1801780"/>
    <lineage>
        <taxon>Bacteria</taxon>
        <taxon>Candidatus Nomuraibacteriota</taxon>
    </lineage>
</organism>
<dbReference type="InterPro" id="IPR000100">
    <property type="entry name" value="RNase_P"/>
</dbReference>
<keyword evidence="3" id="KW-0255">Endonuclease</keyword>
<evidence type="ECO:0000256" key="3">
    <source>
        <dbReference type="ARBA" id="ARBA00022759"/>
    </source>
</evidence>
<reference evidence="6 7" key="1">
    <citation type="journal article" date="2016" name="Nat. Commun.">
        <title>Thousands of microbial genomes shed light on interconnected biogeochemical processes in an aquifer system.</title>
        <authorList>
            <person name="Anantharaman K."/>
            <person name="Brown C.T."/>
            <person name="Hug L.A."/>
            <person name="Sharon I."/>
            <person name="Castelle C.J."/>
            <person name="Probst A.J."/>
            <person name="Thomas B.C."/>
            <person name="Singh A."/>
            <person name="Wilkins M.J."/>
            <person name="Karaoz U."/>
            <person name="Brodie E.L."/>
            <person name="Williams K.H."/>
            <person name="Hubbard S.S."/>
            <person name="Banfield J.F."/>
        </authorList>
    </citation>
    <scope>NUCLEOTIDE SEQUENCE [LARGE SCALE GENOMIC DNA]</scope>
</reference>
<dbReference type="InterPro" id="IPR020568">
    <property type="entry name" value="Ribosomal_Su5_D2-typ_SF"/>
</dbReference>
<dbReference type="AlphaFoldDB" id="A0A1F6XND6"/>
<evidence type="ECO:0000256" key="5">
    <source>
        <dbReference type="ARBA" id="ARBA00022884"/>
    </source>
</evidence>
<dbReference type="InterPro" id="IPR014721">
    <property type="entry name" value="Ribsml_uS5_D2-typ_fold_subgr"/>
</dbReference>
<evidence type="ECO:0000256" key="4">
    <source>
        <dbReference type="ARBA" id="ARBA00022801"/>
    </source>
</evidence>
<dbReference type="EMBL" id="MFVE01000005">
    <property type="protein sequence ID" value="OGI95508.1"/>
    <property type="molecule type" value="Genomic_DNA"/>
</dbReference>
<dbReference type="GO" id="GO:0004526">
    <property type="term" value="F:ribonuclease P activity"/>
    <property type="evidence" value="ECO:0007669"/>
    <property type="project" value="InterPro"/>
</dbReference>
<evidence type="ECO:0000313" key="7">
    <source>
        <dbReference type="Proteomes" id="UP000178104"/>
    </source>
</evidence>